<feature type="region of interest" description="Disordered" evidence="2">
    <location>
        <begin position="168"/>
        <end position="196"/>
    </location>
</feature>
<evidence type="ECO:0000256" key="1">
    <source>
        <dbReference type="ARBA" id="ARBA00005721"/>
    </source>
</evidence>
<gene>
    <name evidence="3" type="ORF">ACRB68_48060</name>
</gene>
<dbReference type="InterPro" id="IPR005531">
    <property type="entry name" value="Asp23"/>
</dbReference>
<dbReference type="PANTHER" id="PTHR34297:SF3">
    <property type="entry name" value="ALKALINE SHOCK PROTEIN 23"/>
    <property type="match status" value="1"/>
</dbReference>
<dbReference type="PANTHER" id="PTHR34297">
    <property type="entry name" value="HYPOTHETICAL CYTOSOLIC PROTEIN-RELATED"/>
    <property type="match status" value="1"/>
</dbReference>
<feature type="compositionally biased region" description="Polar residues" evidence="2">
    <location>
        <begin position="1"/>
        <end position="20"/>
    </location>
</feature>
<accession>A0A7K0BZV3</accession>
<reference evidence="3 4" key="1">
    <citation type="submission" date="2019-10" db="EMBL/GenBank/DDBJ databases">
        <title>Actinomadura rubteroloni sp. nov. and Actinomadura macrotermitis sp. nov., isolated from the gut of fungus growing-termite Macrotermes natalensis.</title>
        <authorList>
            <person name="Benndorf R."/>
            <person name="Martin K."/>
            <person name="Kuefner M."/>
            <person name="De Beer W."/>
            <person name="Kaster A.-K."/>
            <person name="Vollmers J."/>
            <person name="Poulsen M."/>
            <person name="Beemelmanns C."/>
        </authorList>
    </citation>
    <scope>NUCLEOTIDE SEQUENCE [LARGE SCALE GENOMIC DNA]</scope>
    <source>
        <strain evidence="3 4">RB68</strain>
    </source>
</reference>
<sequence>MSHEQQNTPGSGSATAQATKDPSRDSPPRQAARSGAEHHGDRPSGLQKSGSGMSELVTDHGKTKIADGVVAKVSGMAAREIGGVHAMGGGMSRTFGAVKEKLPGQKSSVSQGVSVQVGERQAAVDIDLVVDYGVSIPDLANAVRDNVIGEVEHMTGLEVVEVNISVDDIHLPGDDDGDGDKNGDQQKAEQDKPRVQ</sequence>
<dbReference type="AlphaFoldDB" id="A0A7K0BZV3"/>
<evidence type="ECO:0000256" key="2">
    <source>
        <dbReference type="SAM" id="MobiDB-lite"/>
    </source>
</evidence>
<name>A0A7K0BZV3_9ACTN</name>
<evidence type="ECO:0008006" key="5">
    <source>
        <dbReference type="Google" id="ProtNLM"/>
    </source>
</evidence>
<comment type="similarity">
    <text evidence="1">Belongs to the asp23 family.</text>
</comment>
<feature type="region of interest" description="Disordered" evidence="2">
    <location>
        <begin position="1"/>
        <end position="60"/>
    </location>
</feature>
<comment type="caution">
    <text evidence="3">The sequence shown here is derived from an EMBL/GenBank/DDBJ whole genome shotgun (WGS) entry which is preliminary data.</text>
</comment>
<dbReference type="EMBL" id="WEGH01000003">
    <property type="protein sequence ID" value="MQY06711.1"/>
    <property type="molecule type" value="Genomic_DNA"/>
</dbReference>
<evidence type="ECO:0000313" key="3">
    <source>
        <dbReference type="EMBL" id="MQY06711.1"/>
    </source>
</evidence>
<protein>
    <recommendedName>
        <fullName evidence="5">Asp23/Gls24 family envelope stress response protein</fullName>
    </recommendedName>
</protein>
<proteinExistence type="inferred from homology"/>
<organism evidence="3 4">
    <name type="scientific">Actinomadura macrotermitis</name>
    <dbReference type="NCBI Taxonomy" id="2585200"/>
    <lineage>
        <taxon>Bacteria</taxon>
        <taxon>Bacillati</taxon>
        <taxon>Actinomycetota</taxon>
        <taxon>Actinomycetes</taxon>
        <taxon>Streptosporangiales</taxon>
        <taxon>Thermomonosporaceae</taxon>
        <taxon>Actinomadura</taxon>
    </lineage>
</organism>
<dbReference type="Proteomes" id="UP000487268">
    <property type="component" value="Unassembled WGS sequence"/>
</dbReference>
<evidence type="ECO:0000313" key="4">
    <source>
        <dbReference type="Proteomes" id="UP000487268"/>
    </source>
</evidence>
<dbReference type="Pfam" id="PF03780">
    <property type="entry name" value="Asp23"/>
    <property type="match status" value="1"/>
</dbReference>
<keyword evidence="4" id="KW-1185">Reference proteome</keyword>